<protein>
    <recommendedName>
        <fullName evidence="3">Integrase catalytic domain-containing protein</fullName>
    </recommendedName>
</protein>
<comment type="caution">
    <text evidence="2">The sequence shown here is derived from an EMBL/GenBank/DDBJ whole genome shotgun (WGS) entry which is preliminary data.</text>
</comment>
<feature type="region of interest" description="Disordered" evidence="1">
    <location>
        <begin position="344"/>
        <end position="379"/>
    </location>
</feature>
<dbReference type="Gene3D" id="3.30.420.10">
    <property type="entry name" value="Ribonuclease H-like superfamily/Ribonuclease H"/>
    <property type="match status" value="2"/>
</dbReference>
<dbReference type="SUPFAM" id="SSF53098">
    <property type="entry name" value="Ribonuclease H-like"/>
    <property type="match status" value="2"/>
</dbReference>
<dbReference type="PANTHER" id="PTHR42648">
    <property type="entry name" value="TRANSPOSASE, PUTATIVE-RELATED"/>
    <property type="match status" value="1"/>
</dbReference>
<dbReference type="GO" id="GO:0003676">
    <property type="term" value="F:nucleic acid binding"/>
    <property type="evidence" value="ECO:0007669"/>
    <property type="project" value="InterPro"/>
</dbReference>
<evidence type="ECO:0008006" key="3">
    <source>
        <dbReference type="Google" id="ProtNLM"/>
    </source>
</evidence>
<dbReference type="EMBL" id="BKCJ010502825">
    <property type="protein sequence ID" value="GFA86366.1"/>
    <property type="molecule type" value="Genomic_DNA"/>
</dbReference>
<evidence type="ECO:0000313" key="2">
    <source>
        <dbReference type="EMBL" id="GFA86366.1"/>
    </source>
</evidence>
<dbReference type="InterPro" id="IPR036397">
    <property type="entry name" value="RNaseH_sf"/>
</dbReference>
<dbReference type="AlphaFoldDB" id="A0A699KBN5"/>
<dbReference type="InterPro" id="IPR012337">
    <property type="entry name" value="RNaseH-like_sf"/>
</dbReference>
<name>A0A699KBN5_TANCI</name>
<reference evidence="2" key="1">
    <citation type="journal article" date="2019" name="Sci. Rep.">
        <title>Draft genome of Tanacetum cinerariifolium, the natural source of mosquito coil.</title>
        <authorList>
            <person name="Yamashiro T."/>
            <person name="Shiraishi A."/>
            <person name="Satake H."/>
            <person name="Nakayama K."/>
        </authorList>
    </citation>
    <scope>NUCLEOTIDE SEQUENCE</scope>
</reference>
<dbReference type="InterPro" id="IPR039537">
    <property type="entry name" value="Retrotran_Ty1/copia-like"/>
</dbReference>
<dbReference type="PANTHER" id="PTHR42648:SF32">
    <property type="entry name" value="RIBONUCLEASE H-LIKE DOMAIN, GAG-PRE-INTEGRASE DOMAIN PROTEIN-RELATED"/>
    <property type="match status" value="1"/>
</dbReference>
<gene>
    <name evidence="2" type="ORF">Tci_658338</name>
</gene>
<sequence length="379" mass="42650">MDVILKEPMDMILIQLRDVVDQLLGRNEMDVILKEPMDMILIQLRDVVDQLLGIKREFSIARTSQQNGVVERKNRNLIEAARTMLADLLLPFLFGLRTTSIGFMRPFGCPVTILNTLDRLGKFDRKADEGFLVGYSVRSGPTWLFDIDTLTQSMDYQPVVVGNQPNSSTGIQENFNAGKVRKESVSTQQYVLLPSWSTGSKDPQNTDADAAFDVKENESEVHVSLSRSDKPKKHDEKFCGMKGIKREFSIARTSQQNGVVERKNRNLIEAARTMLADLLLPFLFGLRTTSIGFMRPFGCPVTILNTLDRLGKFDRKADEGFLVGYSVNADAAFDVKENESEVHVSLSRSDKPKKHDEKVIREAKGKSPVELSTGVKRFD</sequence>
<organism evidence="2">
    <name type="scientific">Tanacetum cinerariifolium</name>
    <name type="common">Dalmatian daisy</name>
    <name type="synonym">Chrysanthemum cinerariifolium</name>
    <dbReference type="NCBI Taxonomy" id="118510"/>
    <lineage>
        <taxon>Eukaryota</taxon>
        <taxon>Viridiplantae</taxon>
        <taxon>Streptophyta</taxon>
        <taxon>Embryophyta</taxon>
        <taxon>Tracheophyta</taxon>
        <taxon>Spermatophyta</taxon>
        <taxon>Magnoliopsida</taxon>
        <taxon>eudicotyledons</taxon>
        <taxon>Gunneridae</taxon>
        <taxon>Pentapetalae</taxon>
        <taxon>asterids</taxon>
        <taxon>campanulids</taxon>
        <taxon>Asterales</taxon>
        <taxon>Asteraceae</taxon>
        <taxon>Asteroideae</taxon>
        <taxon>Anthemideae</taxon>
        <taxon>Anthemidinae</taxon>
        <taxon>Tanacetum</taxon>
    </lineage>
</organism>
<evidence type="ECO:0000256" key="1">
    <source>
        <dbReference type="SAM" id="MobiDB-lite"/>
    </source>
</evidence>
<proteinExistence type="predicted"/>
<feature type="compositionally biased region" description="Basic and acidic residues" evidence="1">
    <location>
        <begin position="344"/>
        <end position="367"/>
    </location>
</feature>
<accession>A0A699KBN5</accession>